<comment type="caution">
    <text evidence="1">The sequence shown here is derived from an EMBL/GenBank/DDBJ whole genome shotgun (WGS) entry which is preliminary data.</text>
</comment>
<name>A0A5B7EVF6_PORTR</name>
<keyword evidence="2" id="KW-1185">Reference proteome</keyword>
<proteinExistence type="predicted"/>
<dbReference type="Proteomes" id="UP000324222">
    <property type="component" value="Unassembled WGS sequence"/>
</dbReference>
<protein>
    <submittedName>
        <fullName evidence="1">Uncharacterized protein</fullName>
    </submittedName>
</protein>
<gene>
    <name evidence="1" type="ORF">E2C01_030511</name>
</gene>
<evidence type="ECO:0000313" key="2">
    <source>
        <dbReference type="Proteomes" id="UP000324222"/>
    </source>
</evidence>
<organism evidence="1 2">
    <name type="scientific">Portunus trituberculatus</name>
    <name type="common">Swimming crab</name>
    <name type="synonym">Neptunus trituberculatus</name>
    <dbReference type="NCBI Taxonomy" id="210409"/>
    <lineage>
        <taxon>Eukaryota</taxon>
        <taxon>Metazoa</taxon>
        <taxon>Ecdysozoa</taxon>
        <taxon>Arthropoda</taxon>
        <taxon>Crustacea</taxon>
        <taxon>Multicrustacea</taxon>
        <taxon>Malacostraca</taxon>
        <taxon>Eumalacostraca</taxon>
        <taxon>Eucarida</taxon>
        <taxon>Decapoda</taxon>
        <taxon>Pleocyemata</taxon>
        <taxon>Brachyura</taxon>
        <taxon>Eubrachyura</taxon>
        <taxon>Portunoidea</taxon>
        <taxon>Portunidae</taxon>
        <taxon>Portuninae</taxon>
        <taxon>Portunus</taxon>
    </lineage>
</organism>
<sequence length="142" mass="15667">MEETREGWTGEGKGKSGIVGRATRGRSRCCPGSPLLLLLLLLETEGSRSSKADQRTFNCNQSIDQLLCMQISSSSSSGDCKMLYLRLTRQHESVFSLIYLARKSSPSFLFDVNETRITLSKTCLSFGSVHRPLFHSPGPSFG</sequence>
<evidence type="ECO:0000313" key="1">
    <source>
        <dbReference type="EMBL" id="MPC37038.1"/>
    </source>
</evidence>
<dbReference type="EMBL" id="VSRR010003668">
    <property type="protein sequence ID" value="MPC37038.1"/>
    <property type="molecule type" value="Genomic_DNA"/>
</dbReference>
<accession>A0A5B7EVF6</accession>
<reference evidence="1 2" key="1">
    <citation type="submission" date="2019-05" db="EMBL/GenBank/DDBJ databases">
        <title>Another draft genome of Portunus trituberculatus and its Hox gene families provides insights of decapod evolution.</title>
        <authorList>
            <person name="Jeong J.-H."/>
            <person name="Song I."/>
            <person name="Kim S."/>
            <person name="Choi T."/>
            <person name="Kim D."/>
            <person name="Ryu S."/>
            <person name="Kim W."/>
        </authorList>
    </citation>
    <scope>NUCLEOTIDE SEQUENCE [LARGE SCALE GENOMIC DNA]</scope>
    <source>
        <tissue evidence="1">Muscle</tissue>
    </source>
</reference>
<dbReference type="AlphaFoldDB" id="A0A5B7EVF6"/>